<accession>A0A9W8JTH0</accession>
<comment type="caution">
    <text evidence="2">The sequence shown here is derived from an EMBL/GenBank/DDBJ whole genome shotgun (WGS) entry which is preliminary data.</text>
</comment>
<feature type="compositionally biased region" description="Polar residues" evidence="1">
    <location>
        <begin position="20"/>
        <end position="42"/>
    </location>
</feature>
<dbReference type="EMBL" id="JANKHO010001332">
    <property type="protein sequence ID" value="KAJ3502085.1"/>
    <property type="molecule type" value="Genomic_DNA"/>
</dbReference>
<sequence>MSFFLTSESSPSNSEDTSPATSPGSGVQSVDDSESGNRSWGKTTLVPEGTYDDRYDEDDKDLFDDELDTQFAELQSTQDVLTTTGDDRRTHRTTDTSVHPNTQKSPFIHILSILNIL</sequence>
<dbReference type="Proteomes" id="UP001148786">
    <property type="component" value="Unassembled WGS sequence"/>
</dbReference>
<keyword evidence="3" id="KW-1185">Reference proteome</keyword>
<evidence type="ECO:0000313" key="3">
    <source>
        <dbReference type="Proteomes" id="UP001148786"/>
    </source>
</evidence>
<evidence type="ECO:0000313" key="2">
    <source>
        <dbReference type="EMBL" id="KAJ3502085.1"/>
    </source>
</evidence>
<evidence type="ECO:0000256" key="1">
    <source>
        <dbReference type="SAM" id="MobiDB-lite"/>
    </source>
</evidence>
<reference evidence="2" key="1">
    <citation type="submission" date="2022-07" db="EMBL/GenBank/DDBJ databases">
        <title>Genome Sequence of Agrocybe chaxingu.</title>
        <authorList>
            <person name="Buettner E."/>
        </authorList>
    </citation>
    <scope>NUCLEOTIDE SEQUENCE</scope>
    <source>
        <strain evidence="2">MP-N11</strain>
    </source>
</reference>
<feature type="region of interest" description="Disordered" evidence="1">
    <location>
        <begin position="75"/>
        <end position="102"/>
    </location>
</feature>
<protein>
    <submittedName>
        <fullName evidence="2">Uncharacterized protein</fullName>
    </submittedName>
</protein>
<proteinExistence type="predicted"/>
<feature type="compositionally biased region" description="Low complexity" evidence="1">
    <location>
        <begin position="1"/>
        <end position="19"/>
    </location>
</feature>
<organism evidence="2 3">
    <name type="scientific">Agrocybe chaxingu</name>
    <dbReference type="NCBI Taxonomy" id="84603"/>
    <lineage>
        <taxon>Eukaryota</taxon>
        <taxon>Fungi</taxon>
        <taxon>Dikarya</taxon>
        <taxon>Basidiomycota</taxon>
        <taxon>Agaricomycotina</taxon>
        <taxon>Agaricomycetes</taxon>
        <taxon>Agaricomycetidae</taxon>
        <taxon>Agaricales</taxon>
        <taxon>Agaricineae</taxon>
        <taxon>Strophariaceae</taxon>
        <taxon>Agrocybe</taxon>
    </lineage>
</organism>
<gene>
    <name evidence="2" type="ORF">NLJ89_g9044</name>
</gene>
<name>A0A9W8JTH0_9AGAR</name>
<feature type="compositionally biased region" description="Basic and acidic residues" evidence="1">
    <location>
        <begin position="85"/>
        <end position="94"/>
    </location>
</feature>
<dbReference type="AlphaFoldDB" id="A0A9W8JTH0"/>
<feature type="region of interest" description="Disordered" evidence="1">
    <location>
        <begin position="1"/>
        <end position="60"/>
    </location>
</feature>